<evidence type="ECO:0000256" key="4">
    <source>
        <dbReference type="ARBA" id="ARBA00022679"/>
    </source>
</evidence>
<feature type="transmembrane region" description="Helical" evidence="8">
    <location>
        <begin position="29"/>
        <end position="53"/>
    </location>
</feature>
<dbReference type="InterPro" id="IPR058130">
    <property type="entry name" value="PEA_transf_C"/>
</dbReference>
<dbReference type="EMBL" id="RJVP01000002">
    <property type="protein sequence ID" value="ROH87310.1"/>
    <property type="molecule type" value="Genomic_DNA"/>
</dbReference>
<keyword evidence="6 8" id="KW-1133">Transmembrane helix</keyword>
<evidence type="ECO:0000256" key="1">
    <source>
        <dbReference type="ARBA" id="ARBA00004429"/>
    </source>
</evidence>
<evidence type="ECO:0000256" key="5">
    <source>
        <dbReference type="ARBA" id="ARBA00022692"/>
    </source>
</evidence>
<keyword evidence="5 8" id="KW-0812">Transmembrane</keyword>
<keyword evidence="7 8" id="KW-0472">Membrane</keyword>
<reference evidence="11 12" key="1">
    <citation type="submission" date="2018-10" db="EMBL/GenBank/DDBJ databases">
        <authorList>
            <person name="Chen W.-M."/>
        </authorList>
    </citation>
    <scope>NUCLEOTIDE SEQUENCE [LARGE SCALE GENOMIC DNA]</scope>
    <source>
        <strain evidence="11 12">H-5</strain>
    </source>
</reference>
<dbReference type="GO" id="GO:0016776">
    <property type="term" value="F:phosphotransferase activity, phosphate group as acceptor"/>
    <property type="evidence" value="ECO:0007669"/>
    <property type="project" value="TreeGrafter"/>
</dbReference>
<accession>A0A3N0V3F0</accession>
<feature type="transmembrane region" description="Helical" evidence="8">
    <location>
        <begin position="60"/>
        <end position="81"/>
    </location>
</feature>
<dbReference type="InterPro" id="IPR017850">
    <property type="entry name" value="Alkaline_phosphatase_core_sf"/>
</dbReference>
<evidence type="ECO:0000256" key="2">
    <source>
        <dbReference type="ARBA" id="ARBA00022475"/>
    </source>
</evidence>
<gene>
    <name evidence="11" type="ORF">ED236_04665</name>
</gene>
<dbReference type="CDD" id="cd16017">
    <property type="entry name" value="LptA"/>
    <property type="match status" value="1"/>
</dbReference>
<evidence type="ECO:0000256" key="8">
    <source>
        <dbReference type="SAM" id="Phobius"/>
    </source>
</evidence>
<evidence type="ECO:0000256" key="6">
    <source>
        <dbReference type="ARBA" id="ARBA00022989"/>
    </source>
</evidence>
<dbReference type="Pfam" id="PF00884">
    <property type="entry name" value="Sulfatase"/>
    <property type="match status" value="1"/>
</dbReference>
<dbReference type="GO" id="GO:0005886">
    <property type="term" value="C:plasma membrane"/>
    <property type="evidence" value="ECO:0007669"/>
    <property type="project" value="UniProtKB-SubCell"/>
</dbReference>
<feature type="transmembrane region" description="Helical" evidence="8">
    <location>
        <begin position="142"/>
        <end position="163"/>
    </location>
</feature>
<evidence type="ECO:0000256" key="7">
    <source>
        <dbReference type="ARBA" id="ARBA00023136"/>
    </source>
</evidence>
<dbReference type="GO" id="GO:0009244">
    <property type="term" value="P:lipopolysaccharide core region biosynthetic process"/>
    <property type="evidence" value="ECO:0007669"/>
    <property type="project" value="TreeGrafter"/>
</dbReference>
<dbReference type="InterPro" id="IPR012549">
    <property type="entry name" value="EptA-like_N"/>
</dbReference>
<proteinExistence type="predicted"/>
<dbReference type="Proteomes" id="UP000275137">
    <property type="component" value="Unassembled WGS sequence"/>
</dbReference>
<dbReference type="InterPro" id="IPR000917">
    <property type="entry name" value="Sulfatase_N"/>
</dbReference>
<protein>
    <submittedName>
        <fullName evidence="11">Phosphoethanolamine--lipid A transferase</fullName>
    </submittedName>
</protein>
<evidence type="ECO:0000313" key="12">
    <source>
        <dbReference type="Proteomes" id="UP000275137"/>
    </source>
</evidence>
<dbReference type="PANTHER" id="PTHR30443">
    <property type="entry name" value="INNER MEMBRANE PROTEIN"/>
    <property type="match status" value="1"/>
</dbReference>
<dbReference type="AlphaFoldDB" id="A0A3N0V3F0"/>
<feature type="transmembrane region" description="Helical" evidence="8">
    <location>
        <begin position="101"/>
        <end position="122"/>
    </location>
</feature>
<keyword evidence="3" id="KW-0997">Cell inner membrane</keyword>
<evidence type="ECO:0000259" key="10">
    <source>
        <dbReference type="Pfam" id="PF08019"/>
    </source>
</evidence>
<comment type="caution">
    <text evidence="11">The sequence shown here is derived from an EMBL/GenBank/DDBJ whole genome shotgun (WGS) entry which is preliminary data.</text>
</comment>
<evidence type="ECO:0000313" key="11">
    <source>
        <dbReference type="EMBL" id="ROH87310.1"/>
    </source>
</evidence>
<dbReference type="SUPFAM" id="SSF53649">
    <property type="entry name" value="Alkaline phosphatase-like"/>
    <property type="match status" value="1"/>
</dbReference>
<evidence type="ECO:0000259" key="9">
    <source>
        <dbReference type="Pfam" id="PF00884"/>
    </source>
</evidence>
<dbReference type="Pfam" id="PF08019">
    <property type="entry name" value="EptA_B_N"/>
    <property type="match status" value="1"/>
</dbReference>
<dbReference type="InterPro" id="IPR040423">
    <property type="entry name" value="PEA_transferase"/>
</dbReference>
<keyword evidence="4 11" id="KW-0808">Transferase</keyword>
<name>A0A3N0V3F0_9PROT</name>
<keyword evidence="12" id="KW-1185">Reference proteome</keyword>
<organism evidence="11 12">
    <name type="scientific">Pseudomethylobacillus aquaticus</name>
    <dbReference type="NCBI Taxonomy" id="2676064"/>
    <lineage>
        <taxon>Bacteria</taxon>
        <taxon>Pseudomonadati</taxon>
        <taxon>Pseudomonadota</taxon>
        <taxon>Betaproteobacteria</taxon>
        <taxon>Nitrosomonadales</taxon>
        <taxon>Methylophilaceae</taxon>
        <taxon>Pseudomethylobacillus</taxon>
    </lineage>
</organism>
<dbReference type="PANTHER" id="PTHR30443:SF0">
    <property type="entry name" value="PHOSPHOETHANOLAMINE TRANSFERASE EPTA"/>
    <property type="match status" value="1"/>
</dbReference>
<keyword evidence="2" id="KW-1003">Cell membrane</keyword>
<dbReference type="Gene3D" id="3.40.720.10">
    <property type="entry name" value="Alkaline Phosphatase, subunit A"/>
    <property type="match status" value="1"/>
</dbReference>
<feature type="domain" description="Sulfatase N-terminal" evidence="9">
    <location>
        <begin position="218"/>
        <end position="475"/>
    </location>
</feature>
<feature type="domain" description="Phosphoethanolamine transferase N-terminal" evidence="10">
    <location>
        <begin position="41"/>
        <end position="189"/>
    </location>
</feature>
<sequence length="538" mass="60035">MLVALFLMATANLSFLHRLLDDYPAGLQHILFTGSVAALFTLATMWLLMLFCFGRGTRWVLALVLVLASVLAYFMDHYGVVVDQVMLVNLLQTDWREASDLYSLKLLTHVAITGLLPAWLLLRKPVHIERFKTEAISRLFSLATVSLLILACVLPFTASYASFAREHKEVRYYVNPGYFAYSVIKLASTSMESAKSATLTRTASDARHVGTHDKHELIIMVVGETARADHFALNGYPRNTNPRLIKQQVVSLKRVSSCGTSTAISVPCMFSALSRAGFQSGEQAARHENVLDVLKRTGVDVLWRDNNSDSKGVATRVKYEDFRHANTNPVCDPECRDIGMLAGLPAHIEQHQDQDMLIVLHQMGSHGPAYYKRYPADFEQFKPACQSSNLADCSSEEIVNAYDNTLLYTDYFLAEVIDLLKQYDGRFETAMLYVSDHGESLGEHGVYLHGAPYLFAPTAQTHVPAVVWMGSSFDYSSSQFKPLENIALSHDDLTCSLLIGYEIDSSLCRDRLAVFSQYLNRYTAMALTGTSSKAVQQQ</sequence>
<dbReference type="NCBIfam" id="NF028537">
    <property type="entry name" value="P_eth_NH2_trans"/>
    <property type="match status" value="1"/>
</dbReference>
<comment type="subcellular location">
    <subcellularLocation>
        <location evidence="1">Cell inner membrane</location>
        <topology evidence="1">Multi-pass membrane protein</topology>
    </subcellularLocation>
</comment>
<evidence type="ECO:0000256" key="3">
    <source>
        <dbReference type="ARBA" id="ARBA00022519"/>
    </source>
</evidence>